<name>A0A1Y3BD29_EURMA</name>
<gene>
    <name evidence="1" type="ORF">BLA29_014393</name>
</gene>
<accession>A0A1Y3BD29</accession>
<evidence type="ECO:0000313" key="2">
    <source>
        <dbReference type="Proteomes" id="UP000194236"/>
    </source>
</evidence>
<comment type="caution">
    <text evidence="1">The sequence shown here is derived from an EMBL/GenBank/DDBJ whole genome shotgun (WGS) entry which is preliminary data.</text>
</comment>
<dbReference type="EMBL" id="MUJZ01030870">
    <property type="protein sequence ID" value="OTF77788.1"/>
    <property type="molecule type" value="Genomic_DNA"/>
</dbReference>
<proteinExistence type="predicted"/>
<dbReference type="Proteomes" id="UP000194236">
    <property type="component" value="Unassembled WGS sequence"/>
</dbReference>
<keyword evidence="2" id="KW-1185">Reference proteome</keyword>
<evidence type="ECO:0000313" key="1">
    <source>
        <dbReference type="EMBL" id="OTF77788.1"/>
    </source>
</evidence>
<reference evidence="1 2" key="1">
    <citation type="submission" date="2017-03" db="EMBL/GenBank/DDBJ databases">
        <title>Genome Survey of Euroglyphus maynei.</title>
        <authorList>
            <person name="Arlian L.G."/>
            <person name="Morgan M.S."/>
            <person name="Rider S.D."/>
        </authorList>
    </citation>
    <scope>NUCLEOTIDE SEQUENCE [LARGE SCALE GENOMIC DNA]</scope>
    <source>
        <strain evidence="1">Arlian Lab</strain>
        <tissue evidence="1">Whole body</tissue>
    </source>
</reference>
<protein>
    <submittedName>
        <fullName evidence="1">Uncharacterized protein</fullName>
    </submittedName>
</protein>
<organism evidence="1 2">
    <name type="scientific">Euroglyphus maynei</name>
    <name type="common">Mayne's house dust mite</name>
    <dbReference type="NCBI Taxonomy" id="6958"/>
    <lineage>
        <taxon>Eukaryota</taxon>
        <taxon>Metazoa</taxon>
        <taxon>Ecdysozoa</taxon>
        <taxon>Arthropoda</taxon>
        <taxon>Chelicerata</taxon>
        <taxon>Arachnida</taxon>
        <taxon>Acari</taxon>
        <taxon>Acariformes</taxon>
        <taxon>Sarcoptiformes</taxon>
        <taxon>Astigmata</taxon>
        <taxon>Psoroptidia</taxon>
        <taxon>Analgoidea</taxon>
        <taxon>Pyroglyphidae</taxon>
        <taxon>Pyroglyphinae</taxon>
        <taxon>Euroglyphus</taxon>
    </lineage>
</organism>
<dbReference type="AlphaFoldDB" id="A0A1Y3BD29"/>
<sequence length="79" mass="9439">MYFFILLFPNLHEKFPLFLLNDEELHEPRIDDDVQEQEKMIQPGSKYLLNSTTSISSINQCMFDSNNVFIFVPIFYKIM</sequence>